<evidence type="ECO:0000256" key="14">
    <source>
        <dbReference type="PIRSR" id="PIRSR602401-1"/>
    </source>
</evidence>
<dbReference type="InterPro" id="IPR017972">
    <property type="entry name" value="Cyt_P450_CS"/>
</dbReference>
<dbReference type="InterPro" id="IPR001128">
    <property type="entry name" value="Cyt_P450"/>
</dbReference>
<keyword evidence="12" id="KW-0503">Monooxygenase</keyword>
<evidence type="ECO:0000256" key="8">
    <source>
        <dbReference type="ARBA" id="ARBA00022824"/>
    </source>
</evidence>
<dbReference type="SUPFAM" id="SSF48264">
    <property type="entry name" value="Cytochrome P450"/>
    <property type="match status" value="3"/>
</dbReference>
<sequence length="1167" mass="135184">MFEVLTPMFVIRDPELIKQITVKDFEHFINHRPLIKADSSMPNSSVMFTKVLFNLNDQRWRNVRTTLSPTFTGSKMRQMFAMIVECSENMVQALATANGQECEVKDLFIRFTNDIIASCAFGVRINSFRDKENVFFRYGKDLTDFGRLKVFLKMMGYQMFPKLMARLEIDIFDRKHIQFFTELFRQSVREREQHGLVRPDMIHLLTQAGKGKLRYQPTDRVEVEGFATVREPNEEKIIPENIAKLGESEMVAQCLIFFLAGFDTIATLMSFIVYEITLAPEIQQRLYEEIQQVSESMGGGSLTYDALQGMRYLDMVVSETLRKWPPAPSTDRLCNQDFRITDERDNVEIIIPKGVTVNIPIAGLHHDPHFYPDPDRFDPERSNDENKHKIPLGAYLPFGIGPRNCIASRFALMEVKAIVYHLLLHYEFKCTDRTPVPVQLAKGFTPLRIFGLFEMITPMFVVRDPELIKQITVKDFDHFVNHRAILPADGSSSSNSSIMFTKVLFNLNGQRWRNVRNTLSPAFTGSKMRQMFTMIVECSENMIKELATFTGQEFEVKNLFIRFTNDVIASCAFGVRINSFRDKENVFYRYGKDITNFGRLKVFLKMMGYQLVPKLMAWLEIDIFDREHVQFFIDLFRQSVQEREQHGIVRPDMIHLLMQANKGKLRYQPTDHEEVEGFATAKESYDEKVVPEDMIKLSENEMVAQMYGMFEMFTPMFVVRDPELIKQITVKDFDHFINHRPLMKGGSSSNSTVMFSKILFNLTGQRWRNVRTTLSPTFTGSKMRQMFAMILECSDNMVQALAHPTGREWEVKDLFIRFTNDVIASCAFGVHVNSFRDKDNVFFRYGKDLSNFSRLKVALKIMGYQVFPKLMARLQMDIFDSTHVQFFTEMFRQSVQEREEHGIVRPDLIHLLIQARKGQLRYQPQELEETDGFATAKESNEQKILPEDMVNLSENEMIAQCLLFFLAGFDTIATSMTFVLYEVTLAPEIQQRLYEEIQQVSETLDGKALTYDALQGMRYLDMVVSETLRKWSPSPGTDRMCNQDYTIPGDPDIVIPKGATVFIPIAGLHYDPRFYPDPDRFDPERFNDENKHTIPLGAYLPFGIGPRNCIASRFALMEVKAIVYHILLNYELKCSERTSVPVKLAKGFSPLKPENGIYLKFNPRMKN</sequence>
<dbReference type="EnsemblMetazoa" id="AMEC012499-RA">
    <property type="protein sequence ID" value="AMEC012499-PA"/>
    <property type="gene ID" value="AMEC012499"/>
</dbReference>
<dbReference type="GO" id="GO:0016705">
    <property type="term" value="F:oxidoreductase activity, acting on paired donors, with incorporation or reduction of molecular oxygen"/>
    <property type="evidence" value="ECO:0007669"/>
    <property type="project" value="InterPro"/>
</dbReference>
<dbReference type="InterPro" id="IPR002401">
    <property type="entry name" value="Cyt_P450_E_grp-I"/>
</dbReference>
<evidence type="ECO:0000256" key="10">
    <source>
        <dbReference type="ARBA" id="ARBA00023002"/>
    </source>
</evidence>
<dbReference type="GO" id="GO:0005506">
    <property type="term" value="F:iron ion binding"/>
    <property type="evidence" value="ECO:0007669"/>
    <property type="project" value="InterPro"/>
</dbReference>
<dbReference type="AlphaFoldDB" id="A0A182U237"/>
<evidence type="ECO:0000256" key="2">
    <source>
        <dbReference type="ARBA" id="ARBA00003690"/>
    </source>
</evidence>
<evidence type="ECO:0000256" key="1">
    <source>
        <dbReference type="ARBA" id="ARBA00001971"/>
    </source>
</evidence>
<dbReference type="CDD" id="cd11056">
    <property type="entry name" value="CYP6-like"/>
    <property type="match status" value="2"/>
</dbReference>
<comment type="similarity">
    <text evidence="5">Belongs to the cytochrome P450 family.</text>
</comment>
<dbReference type="Pfam" id="PF00067">
    <property type="entry name" value="p450"/>
    <property type="match status" value="3"/>
</dbReference>
<dbReference type="PRINTS" id="PR00385">
    <property type="entry name" value="P450"/>
</dbReference>
<dbReference type="InterPro" id="IPR050476">
    <property type="entry name" value="Insect_CytP450_Detox"/>
</dbReference>
<dbReference type="PANTHER" id="PTHR24292">
    <property type="entry name" value="CYTOCHROME P450"/>
    <property type="match status" value="1"/>
</dbReference>
<keyword evidence="7 14" id="KW-0479">Metal-binding</keyword>
<keyword evidence="10" id="KW-0560">Oxidoreductase</keyword>
<evidence type="ECO:0000256" key="4">
    <source>
        <dbReference type="ARBA" id="ARBA00004406"/>
    </source>
</evidence>
<evidence type="ECO:0000256" key="3">
    <source>
        <dbReference type="ARBA" id="ARBA00004174"/>
    </source>
</evidence>
<name>A0A182U237_9DIPT</name>
<evidence type="ECO:0000256" key="12">
    <source>
        <dbReference type="ARBA" id="ARBA00023033"/>
    </source>
</evidence>
<dbReference type="GO" id="GO:0005789">
    <property type="term" value="C:endoplasmic reticulum membrane"/>
    <property type="evidence" value="ECO:0007669"/>
    <property type="project" value="UniProtKB-SubCell"/>
</dbReference>
<comment type="subcellular location">
    <subcellularLocation>
        <location evidence="4">Endoplasmic reticulum membrane</location>
        <topology evidence="4">Peripheral membrane protein</topology>
    </subcellularLocation>
    <subcellularLocation>
        <location evidence="3">Microsome membrane</location>
        <topology evidence="3">Peripheral membrane protein</topology>
    </subcellularLocation>
</comment>
<dbReference type="FunFam" id="1.10.630.10:FF:000042">
    <property type="entry name" value="Cytochrome P450"/>
    <property type="match status" value="2"/>
</dbReference>
<evidence type="ECO:0000256" key="11">
    <source>
        <dbReference type="ARBA" id="ARBA00023004"/>
    </source>
</evidence>
<evidence type="ECO:0000256" key="13">
    <source>
        <dbReference type="ARBA" id="ARBA00023136"/>
    </source>
</evidence>
<reference evidence="15" key="2">
    <citation type="submission" date="2020-05" db="UniProtKB">
        <authorList>
            <consortium name="EnsemblMetazoa"/>
        </authorList>
    </citation>
    <scope>IDENTIFICATION</scope>
    <source>
        <strain evidence="15">CM1001059</strain>
    </source>
</reference>
<dbReference type="PRINTS" id="PR00463">
    <property type="entry name" value="EP450I"/>
</dbReference>
<protein>
    <submittedName>
        <fullName evidence="15">Uncharacterized protein</fullName>
    </submittedName>
</protein>
<comment type="cofactor">
    <cofactor evidence="1 14">
        <name>heme</name>
        <dbReference type="ChEBI" id="CHEBI:30413"/>
    </cofactor>
</comment>
<dbReference type="GO" id="GO:0004497">
    <property type="term" value="F:monooxygenase activity"/>
    <property type="evidence" value="ECO:0007669"/>
    <property type="project" value="UniProtKB-KW"/>
</dbReference>
<dbReference type="PROSITE" id="PS00086">
    <property type="entry name" value="CYTOCHROME_P450"/>
    <property type="match status" value="2"/>
</dbReference>
<dbReference type="Proteomes" id="UP000075902">
    <property type="component" value="Unassembled WGS sequence"/>
</dbReference>
<dbReference type="GO" id="GO:0020037">
    <property type="term" value="F:heme binding"/>
    <property type="evidence" value="ECO:0007669"/>
    <property type="project" value="InterPro"/>
</dbReference>
<reference evidence="16" key="1">
    <citation type="submission" date="2014-01" db="EMBL/GenBank/DDBJ databases">
        <title>The Genome Sequence of Anopheles melas CM1001059_A (V2).</title>
        <authorList>
            <consortium name="The Broad Institute Genomics Platform"/>
            <person name="Neafsey D.E."/>
            <person name="Besansky N."/>
            <person name="Howell P."/>
            <person name="Walton C."/>
            <person name="Young S.K."/>
            <person name="Zeng Q."/>
            <person name="Gargeya S."/>
            <person name="Fitzgerald M."/>
            <person name="Haas B."/>
            <person name="Abouelleil A."/>
            <person name="Allen A.W."/>
            <person name="Alvarado L."/>
            <person name="Arachchi H.M."/>
            <person name="Berlin A.M."/>
            <person name="Chapman S.B."/>
            <person name="Gainer-Dewar J."/>
            <person name="Goldberg J."/>
            <person name="Griggs A."/>
            <person name="Gujja S."/>
            <person name="Hansen M."/>
            <person name="Howarth C."/>
            <person name="Imamovic A."/>
            <person name="Ireland A."/>
            <person name="Larimer J."/>
            <person name="McCowan C."/>
            <person name="Murphy C."/>
            <person name="Pearson M."/>
            <person name="Poon T.W."/>
            <person name="Priest M."/>
            <person name="Roberts A."/>
            <person name="Saif S."/>
            <person name="Shea T."/>
            <person name="Sisk P."/>
            <person name="Sykes S."/>
            <person name="Wortman J."/>
            <person name="Nusbaum C."/>
            <person name="Birren B."/>
        </authorList>
    </citation>
    <scope>NUCLEOTIDE SEQUENCE [LARGE SCALE GENOMIC DNA]</scope>
    <source>
        <strain evidence="16">CM1001059</strain>
    </source>
</reference>
<evidence type="ECO:0000256" key="9">
    <source>
        <dbReference type="ARBA" id="ARBA00022848"/>
    </source>
</evidence>
<comment type="function">
    <text evidence="2">May be involved in the metabolism of insect hormones and in the breakdown of synthetic insecticides.</text>
</comment>
<keyword evidence="11 14" id="KW-0408">Iron</keyword>
<accession>A0A182U237</accession>
<organism evidence="15 16">
    <name type="scientific">Anopheles melas</name>
    <dbReference type="NCBI Taxonomy" id="34690"/>
    <lineage>
        <taxon>Eukaryota</taxon>
        <taxon>Metazoa</taxon>
        <taxon>Ecdysozoa</taxon>
        <taxon>Arthropoda</taxon>
        <taxon>Hexapoda</taxon>
        <taxon>Insecta</taxon>
        <taxon>Pterygota</taxon>
        <taxon>Neoptera</taxon>
        <taxon>Endopterygota</taxon>
        <taxon>Diptera</taxon>
        <taxon>Nematocera</taxon>
        <taxon>Culicoidea</taxon>
        <taxon>Culicidae</taxon>
        <taxon>Anophelinae</taxon>
        <taxon>Anopheles</taxon>
    </lineage>
</organism>
<evidence type="ECO:0000313" key="16">
    <source>
        <dbReference type="Proteomes" id="UP000075902"/>
    </source>
</evidence>
<evidence type="ECO:0000256" key="5">
    <source>
        <dbReference type="ARBA" id="ARBA00010617"/>
    </source>
</evidence>
<feature type="binding site" description="axial binding residue" evidence="14">
    <location>
        <position position="1109"/>
    </location>
    <ligand>
        <name>heme</name>
        <dbReference type="ChEBI" id="CHEBI:30413"/>
    </ligand>
    <ligandPart>
        <name>Fe</name>
        <dbReference type="ChEBI" id="CHEBI:18248"/>
    </ligandPart>
</feature>
<dbReference type="STRING" id="34690.A0A182U237"/>
<dbReference type="Gene3D" id="1.10.630.10">
    <property type="entry name" value="Cytochrome P450"/>
    <property type="match status" value="3"/>
</dbReference>
<keyword evidence="6 14" id="KW-0349">Heme</keyword>
<proteinExistence type="inferred from homology"/>
<keyword evidence="16" id="KW-1185">Reference proteome</keyword>
<evidence type="ECO:0000313" key="15">
    <source>
        <dbReference type="EnsemblMetazoa" id="AMEC012499-PA"/>
    </source>
</evidence>
<evidence type="ECO:0000256" key="6">
    <source>
        <dbReference type="ARBA" id="ARBA00022617"/>
    </source>
</evidence>
<evidence type="ECO:0000256" key="7">
    <source>
        <dbReference type="ARBA" id="ARBA00022723"/>
    </source>
</evidence>
<dbReference type="PANTHER" id="PTHR24292:SF54">
    <property type="entry name" value="CYP9F3-RELATED"/>
    <property type="match status" value="1"/>
</dbReference>
<keyword evidence="9" id="KW-0492">Microsome</keyword>
<dbReference type="InterPro" id="IPR036396">
    <property type="entry name" value="Cyt_P450_sf"/>
</dbReference>
<keyword evidence="13" id="KW-0472">Membrane</keyword>
<keyword evidence="8" id="KW-0256">Endoplasmic reticulum</keyword>
<dbReference type="VEuPathDB" id="VectorBase:AMEC012499"/>